<dbReference type="OrthoDB" id="5954366at2759"/>
<keyword evidence="1" id="KW-0433">Leucine-rich repeat</keyword>
<keyword evidence="6" id="KW-1185">Reference proteome</keyword>
<dbReference type="OMA" id="RTVWITN"/>
<protein>
    <recommendedName>
        <fullName evidence="7">LRRCT domain-containing protein</fullName>
    </recommendedName>
</protein>
<dbReference type="Gene3D" id="3.80.10.10">
    <property type="entry name" value="Ribonuclease Inhibitor"/>
    <property type="match status" value="3"/>
</dbReference>
<name>R7TLT3_CAPTE</name>
<dbReference type="Pfam" id="PF13855">
    <property type="entry name" value="LRR_8"/>
    <property type="match status" value="1"/>
</dbReference>
<dbReference type="STRING" id="283909.R7TLT3"/>
<evidence type="ECO:0000313" key="4">
    <source>
        <dbReference type="EMBL" id="ELT92511.1"/>
    </source>
</evidence>
<dbReference type="SMART" id="SM00369">
    <property type="entry name" value="LRR_TYP"/>
    <property type="match status" value="8"/>
</dbReference>
<dbReference type="HOGENOM" id="CLU_645992_0_0_1"/>
<feature type="chain" id="PRO_5008787142" description="LRRCT domain-containing protein" evidence="3">
    <location>
        <begin position="19"/>
        <end position="430"/>
    </location>
</feature>
<keyword evidence="2" id="KW-0677">Repeat</keyword>
<evidence type="ECO:0000313" key="5">
    <source>
        <dbReference type="EnsemblMetazoa" id="CapteP200678"/>
    </source>
</evidence>
<dbReference type="PANTHER" id="PTHR45712:SF22">
    <property type="entry name" value="INSULIN-LIKE GROWTH FACTOR-BINDING PROTEIN COMPLEX ACID LABILE SUBUNIT"/>
    <property type="match status" value="1"/>
</dbReference>
<dbReference type="SUPFAM" id="SSF52058">
    <property type="entry name" value="L domain-like"/>
    <property type="match status" value="1"/>
</dbReference>
<reference evidence="5" key="3">
    <citation type="submission" date="2015-06" db="UniProtKB">
        <authorList>
            <consortium name="EnsemblMetazoa"/>
        </authorList>
    </citation>
    <scope>IDENTIFICATION</scope>
</reference>
<dbReference type="EMBL" id="KB310092">
    <property type="protein sequence ID" value="ELT92511.1"/>
    <property type="molecule type" value="Genomic_DNA"/>
</dbReference>
<dbReference type="PANTHER" id="PTHR45712">
    <property type="entry name" value="AGAP008170-PA"/>
    <property type="match status" value="1"/>
</dbReference>
<evidence type="ECO:0000256" key="1">
    <source>
        <dbReference type="ARBA" id="ARBA00022614"/>
    </source>
</evidence>
<dbReference type="InterPro" id="IPR032675">
    <property type="entry name" value="LRR_dom_sf"/>
</dbReference>
<evidence type="ECO:0000313" key="6">
    <source>
        <dbReference type="Proteomes" id="UP000014760"/>
    </source>
</evidence>
<dbReference type="AlphaFoldDB" id="R7TLT3"/>
<sequence>MVLLTLFHIVSSFAITVGSYDASGRELNQVPTDIPLNESHIILNNNDIDSLPVGIFEDYKDLSYLDISKNRLTDILPNTFIGTRIDTLRLANNLLKAFPDISEIGHCLRSLMLSFNAITEIPIENVASLQQLAYLDLSGNKNLPPIRTFKSNLSNTLHSFRLEYCNMWSVTDELTDLKWMMNLWISNGRFSEQISDNTFSGTQVVNLYVQNMGLVSFPVFPEGSNRIKILNLSKNKFQEELNARDFGQLESIVQLTLQNCRIDKFPDVTSMNNTLKVLDVQMNNISTIPSNILDYMSELETLLISHNPLGRFPSLGIRATSLKSLSIGGTQIRISCKNLSEFLSLEKLDVSDNSLNNTDALALQCLHSPVKHLNLNSNYITVINLVALPFFRTLQEIELGGNPIQCISKGLPHDGQGRARYCNIVQFKAI</sequence>
<dbReference type="EMBL" id="AMQN01013269">
    <property type="status" value="NOT_ANNOTATED_CDS"/>
    <property type="molecule type" value="Genomic_DNA"/>
</dbReference>
<dbReference type="InterPro" id="IPR050333">
    <property type="entry name" value="SLRP"/>
</dbReference>
<keyword evidence="3" id="KW-0732">Signal</keyword>
<reference evidence="4 6" key="2">
    <citation type="journal article" date="2013" name="Nature">
        <title>Insights into bilaterian evolution from three spiralian genomes.</title>
        <authorList>
            <person name="Simakov O."/>
            <person name="Marletaz F."/>
            <person name="Cho S.J."/>
            <person name="Edsinger-Gonzales E."/>
            <person name="Havlak P."/>
            <person name="Hellsten U."/>
            <person name="Kuo D.H."/>
            <person name="Larsson T."/>
            <person name="Lv J."/>
            <person name="Arendt D."/>
            <person name="Savage R."/>
            <person name="Osoegawa K."/>
            <person name="de Jong P."/>
            <person name="Grimwood J."/>
            <person name="Chapman J.A."/>
            <person name="Shapiro H."/>
            <person name="Aerts A."/>
            <person name="Otillar R.P."/>
            <person name="Terry A.Y."/>
            <person name="Boore J.L."/>
            <person name="Grigoriev I.V."/>
            <person name="Lindberg D.R."/>
            <person name="Seaver E.C."/>
            <person name="Weisblat D.A."/>
            <person name="Putnam N.H."/>
            <person name="Rokhsar D.S."/>
        </authorList>
    </citation>
    <scope>NUCLEOTIDE SEQUENCE</scope>
    <source>
        <strain evidence="4 6">I ESC-2004</strain>
    </source>
</reference>
<dbReference type="InterPro" id="IPR001611">
    <property type="entry name" value="Leu-rich_rpt"/>
</dbReference>
<proteinExistence type="predicted"/>
<dbReference type="EnsemblMetazoa" id="CapteT200678">
    <property type="protein sequence ID" value="CapteP200678"/>
    <property type="gene ID" value="CapteG200678"/>
</dbReference>
<reference evidence="6" key="1">
    <citation type="submission" date="2012-12" db="EMBL/GenBank/DDBJ databases">
        <authorList>
            <person name="Hellsten U."/>
            <person name="Grimwood J."/>
            <person name="Chapman J.A."/>
            <person name="Shapiro H."/>
            <person name="Aerts A."/>
            <person name="Otillar R.P."/>
            <person name="Terry A.Y."/>
            <person name="Boore J.L."/>
            <person name="Simakov O."/>
            <person name="Marletaz F."/>
            <person name="Cho S.-J."/>
            <person name="Edsinger-Gonzales E."/>
            <person name="Havlak P."/>
            <person name="Kuo D.-H."/>
            <person name="Larsson T."/>
            <person name="Lv J."/>
            <person name="Arendt D."/>
            <person name="Savage R."/>
            <person name="Osoegawa K."/>
            <person name="de Jong P."/>
            <person name="Lindberg D.R."/>
            <person name="Seaver E.C."/>
            <person name="Weisblat D.A."/>
            <person name="Putnam N.H."/>
            <person name="Grigoriev I.V."/>
            <person name="Rokhsar D.S."/>
        </authorList>
    </citation>
    <scope>NUCLEOTIDE SEQUENCE</scope>
    <source>
        <strain evidence="6">I ESC-2004</strain>
    </source>
</reference>
<evidence type="ECO:0000256" key="3">
    <source>
        <dbReference type="SAM" id="SignalP"/>
    </source>
</evidence>
<feature type="signal peptide" evidence="3">
    <location>
        <begin position="1"/>
        <end position="18"/>
    </location>
</feature>
<accession>R7TLT3</accession>
<organism evidence="4">
    <name type="scientific">Capitella teleta</name>
    <name type="common">Polychaete worm</name>
    <dbReference type="NCBI Taxonomy" id="283909"/>
    <lineage>
        <taxon>Eukaryota</taxon>
        <taxon>Metazoa</taxon>
        <taxon>Spiralia</taxon>
        <taxon>Lophotrochozoa</taxon>
        <taxon>Annelida</taxon>
        <taxon>Polychaeta</taxon>
        <taxon>Sedentaria</taxon>
        <taxon>Scolecida</taxon>
        <taxon>Capitellidae</taxon>
        <taxon>Capitella</taxon>
    </lineage>
</organism>
<dbReference type="Proteomes" id="UP000014760">
    <property type="component" value="Unassembled WGS sequence"/>
</dbReference>
<dbReference type="InterPro" id="IPR003591">
    <property type="entry name" value="Leu-rich_rpt_typical-subtyp"/>
</dbReference>
<gene>
    <name evidence="4" type="ORF">CAPTEDRAFT_200678</name>
</gene>
<evidence type="ECO:0000256" key="2">
    <source>
        <dbReference type="ARBA" id="ARBA00022737"/>
    </source>
</evidence>
<evidence type="ECO:0008006" key="7">
    <source>
        <dbReference type="Google" id="ProtNLM"/>
    </source>
</evidence>